<dbReference type="Pfam" id="PF00557">
    <property type="entry name" value="Peptidase_M24"/>
    <property type="match status" value="1"/>
</dbReference>
<dbReference type="InterPro" id="IPR050422">
    <property type="entry name" value="X-Pro_aminopeptidase_P"/>
</dbReference>
<feature type="domain" description="Peptidase M24" evidence="5">
    <location>
        <begin position="346"/>
        <end position="562"/>
    </location>
</feature>
<dbReference type="InterPro" id="IPR033740">
    <property type="entry name" value="Pept_M24B"/>
</dbReference>
<accession>A0A1I1DFP7</accession>
<dbReference type="InterPro" id="IPR000994">
    <property type="entry name" value="Pept_M24"/>
</dbReference>
<dbReference type="InterPro" id="IPR000587">
    <property type="entry name" value="Creatinase_N"/>
</dbReference>
<evidence type="ECO:0000256" key="2">
    <source>
        <dbReference type="ARBA" id="ARBA00022723"/>
    </source>
</evidence>
<dbReference type="Pfam" id="PF16189">
    <property type="entry name" value="Creatinase_N_2"/>
    <property type="match status" value="1"/>
</dbReference>
<dbReference type="SUPFAM" id="SSF53092">
    <property type="entry name" value="Creatinase/prolidase N-terminal domain"/>
    <property type="match status" value="1"/>
</dbReference>
<feature type="domain" description="Creatinase N-terminal" evidence="6">
    <location>
        <begin position="41"/>
        <end position="166"/>
    </location>
</feature>
<dbReference type="EMBL" id="FOLD01000001">
    <property type="protein sequence ID" value="SFB73206.1"/>
    <property type="molecule type" value="Genomic_DNA"/>
</dbReference>
<dbReference type="InterPro" id="IPR029149">
    <property type="entry name" value="Creatin/AminoP/Spt16_N"/>
</dbReference>
<evidence type="ECO:0000256" key="4">
    <source>
        <dbReference type="ARBA" id="ARBA00023211"/>
    </source>
</evidence>
<keyword evidence="3" id="KW-0378">Hydrolase</keyword>
<dbReference type="GO" id="GO:0070006">
    <property type="term" value="F:metalloaminopeptidase activity"/>
    <property type="evidence" value="ECO:0007669"/>
    <property type="project" value="InterPro"/>
</dbReference>
<comment type="similarity">
    <text evidence="1">Belongs to the peptidase M24B family.</text>
</comment>
<dbReference type="GO" id="GO:0046872">
    <property type="term" value="F:metal ion binding"/>
    <property type="evidence" value="ECO:0007669"/>
    <property type="project" value="UniProtKB-KW"/>
</dbReference>
<dbReference type="Pfam" id="PF16188">
    <property type="entry name" value="Peptidase_M24_C"/>
    <property type="match status" value="1"/>
</dbReference>
<feature type="domain" description="Peptidase M24 C-terminal" evidence="7">
    <location>
        <begin position="573"/>
        <end position="631"/>
    </location>
</feature>
<reference evidence="9" key="1">
    <citation type="submission" date="2016-10" db="EMBL/GenBank/DDBJ databases">
        <authorList>
            <person name="Varghese N."/>
            <person name="Submissions S."/>
        </authorList>
    </citation>
    <scope>NUCLEOTIDE SEQUENCE [LARGE SCALE GENOMIC DNA]</scope>
    <source>
        <strain evidence="9">CGMCC 1.12041</strain>
    </source>
</reference>
<dbReference type="PANTHER" id="PTHR43763">
    <property type="entry name" value="XAA-PRO AMINOPEPTIDASE 1"/>
    <property type="match status" value="1"/>
</dbReference>
<dbReference type="SUPFAM" id="SSF55920">
    <property type="entry name" value="Creatinase/aminopeptidase"/>
    <property type="match status" value="1"/>
</dbReference>
<gene>
    <name evidence="8" type="ORF">SAMN05216204_101163</name>
</gene>
<dbReference type="InterPro" id="IPR032416">
    <property type="entry name" value="Peptidase_M24_C"/>
</dbReference>
<keyword evidence="8" id="KW-0031">Aminopeptidase</keyword>
<evidence type="ECO:0000259" key="5">
    <source>
        <dbReference type="Pfam" id="PF00557"/>
    </source>
</evidence>
<evidence type="ECO:0000259" key="6">
    <source>
        <dbReference type="Pfam" id="PF01321"/>
    </source>
</evidence>
<dbReference type="FunFam" id="3.90.230.10:FF:000007">
    <property type="entry name" value="Xaa-Pro aminopeptidase P"/>
    <property type="match status" value="1"/>
</dbReference>
<evidence type="ECO:0000256" key="1">
    <source>
        <dbReference type="ARBA" id="ARBA00008766"/>
    </source>
</evidence>
<name>A0A1I1DFP7_9BURK</name>
<evidence type="ECO:0000259" key="7">
    <source>
        <dbReference type="Pfam" id="PF16188"/>
    </source>
</evidence>
<dbReference type="Gene3D" id="3.90.230.10">
    <property type="entry name" value="Creatinase/methionine aminopeptidase superfamily"/>
    <property type="match status" value="1"/>
</dbReference>
<keyword evidence="9" id="KW-1185">Reference proteome</keyword>
<evidence type="ECO:0000313" key="8">
    <source>
        <dbReference type="EMBL" id="SFB73206.1"/>
    </source>
</evidence>
<evidence type="ECO:0000313" key="9">
    <source>
        <dbReference type="Proteomes" id="UP000198639"/>
    </source>
</evidence>
<dbReference type="AlphaFoldDB" id="A0A1I1DFP7"/>
<keyword evidence="2" id="KW-0479">Metal-binding</keyword>
<keyword evidence="8" id="KW-0645">Protease</keyword>
<sequence length="633" mass="68434">MSWRNNATRQTSALRRIIRGLDNNLNDQAMSTEFERARAARLASLRSAMARAGIDAYVLPSSDPHLSEYLPGHWKGREWLSGFTGSVGTFIATAGFAGVWTDGRYFTQAETELAGSEIALMKIPGAASQMHIDWLAANLSPGQSVAVDARVLGLAGARMLQDALAARRITLRLDVDLLDEVWQERPALPGDAVYEHVAPYATVSRHDKLAATRAAMEHVGAGFHFISTLDDIAYLFNLRGADVSFNPVFLAHALIGRADATLFVGEGKVPPEVRERLEADGVHLAPYANAATALSALPDGATLLLDPRRVTAGMRAAVAQGVNVVEAINPTTFAKSRKGEAEAVNVRAAMEQDGAALCEFFAMLEPLLQDAARAPLDEVAIDTYITAARARRPHFVSPSFSTIAGFNANGAIMHYRAAQESCAVIEGDGLLLIDSGGQYLGGTTDITRVIPVGAPSSAQKRDYTLVLKGLINLSSTRFPRGTRAPMLDAIARAPIWAAGIDYGHGTGHGVGYFLNVHEGPQTISPSVPPDPHTAMEPGMITSIEPGIYRPGRWGIRIENLVLNQLVDTTEFGEYLGFETLTLCPIDTRPIERALLREDELAWLNAYHAMVRARLEPLVSGAARDWLLQRTEVF</sequence>
<dbReference type="InterPro" id="IPR036005">
    <property type="entry name" value="Creatinase/aminopeptidase-like"/>
</dbReference>
<evidence type="ECO:0000256" key="3">
    <source>
        <dbReference type="ARBA" id="ARBA00022801"/>
    </source>
</evidence>
<dbReference type="Proteomes" id="UP000198639">
    <property type="component" value="Unassembled WGS sequence"/>
</dbReference>
<dbReference type="GO" id="GO:0005737">
    <property type="term" value="C:cytoplasm"/>
    <property type="evidence" value="ECO:0007669"/>
    <property type="project" value="UniProtKB-ARBA"/>
</dbReference>
<dbReference type="Pfam" id="PF01321">
    <property type="entry name" value="Creatinase_N"/>
    <property type="match status" value="1"/>
</dbReference>
<dbReference type="STRING" id="1164594.SAMN05216204_101163"/>
<protein>
    <submittedName>
        <fullName evidence="8">Xaa-Pro aminopeptidase</fullName>
    </submittedName>
</protein>
<dbReference type="Gene3D" id="3.40.350.10">
    <property type="entry name" value="Creatinase/prolidase N-terminal domain"/>
    <property type="match status" value="2"/>
</dbReference>
<proteinExistence type="inferred from homology"/>
<dbReference type="PANTHER" id="PTHR43763:SF6">
    <property type="entry name" value="XAA-PRO AMINOPEPTIDASE 1"/>
    <property type="match status" value="1"/>
</dbReference>
<organism evidence="8 9">
    <name type="scientific">Massilia yuzhufengensis</name>
    <dbReference type="NCBI Taxonomy" id="1164594"/>
    <lineage>
        <taxon>Bacteria</taxon>
        <taxon>Pseudomonadati</taxon>
        <taxon>Pseudomonadota</taxon>
        <taxon>Betaproteobacteria</taxon>
        <taxon>Burkholderiales</taxon>
        <taxon>Oxalobacteraceae</taxon>
        <taxon>Telluria group</taxon>
        <taxon>Massilia</taxon>
    </lineage>
</organism>
<keyword evidence="4" id="KW-0464">Manganese</keyword>
<dbReference type="CDD" id="cd01085">
    <property type="entry name" value="APP"/>
    <property type="match status" value="1"/>
</dbReference>